<dbReference type="Pfam" id="PF13489">
    <property type="entry name" value="Methyltransf_23"/>
    <property type="match status" value="1"/>
</dbReference>
<evidence type="ECO:0000313" key="1">
    <source>
        <dbReference type="EMBL" id="KKL68054.1"/>
    </source>
</evidence>
<dbReference type="AlphaFoldDB" id="A0A0F9E232"/>
<proteinExistence type="predicted"/>
<accession>A0A0F9E232</accession>
<organism evidence="1">
    <name type="scientific">marine sediment metagenome</name>
    <dbReference type="NCBI Taxonomy" id="412755"/>
    <lineage>
        <taxon>unclassified sequences</taxon>
        <taxon>metagenomes</taxon>
        <taxon>ecological metagenomes</taxon>
    </lineage>
</organism>
<dbReference type="InterPro" id="IPR029063">
    <property type="entry name" value="SAM-dependent_MTases_sf"/>
</dbReference>
<dbReference type="Gene3D" id="3.40.50.150">
    <property type="entry name" value="Vaccinia Virus protein VP39"/>
    <property type="match status" value="1"/>
</dbReference>
<dbReference type="EMBL" id="LAZR01026656">
    <property type="protein sequence ID" value="KKL68054.1"/>
    <property type="molecule type" value="Genomic_DNA"/>
</dbReference>
<evidence type="ECO:0008006" key="2">
    <source>
        <dbReference type="Google" id="ProtNLM"/>
    </source>
</evidence>
<name>A0A0F9E232_9ZZZZ</name>
<protein>
    <recommendedName>
        <fullName evidence="2">Methyltransferase type 11 domain-containing protein</fullName>
    </recommendedName>
</protein>
<gene>
    <name evidence="1" type="ORF">LCGC14_2128810</name>
</gene>
<sequence length="373" mass="40816">MSAGQKVELPRSRSVAGPEAGEIAANLLPEGHGPTAKGFDGGALAESLDTALKTSGPVRLNLGAGATEIEGYEPIDRKNGQEVYPLECDDNSVDIIYASHVLEHFSHTETHKVLAHWMEKLKPGGLLRLAVPDFPWICEHYMDGEAINTMGYVMGGHVDENDRHGALFDREMLIDAMVNAGLERIGSWESEYQDCSALPVSLNLQGYKPATSEKRPTATLAILSAPRFGPVLHMRCGIAGFGPLGIPYEIGQGAYWHQVLSGQIEAALENEAIKFIITCDYDTAFSPDDVMELWRLSNAMEDADAICPLQCKRGTEHVLCGLQDEHGVRQNRIAIAELARPDNPARPYNPRKKPRSGRLQICLLQGRHRSSGE</sequence>
<dbReference type="SUPFAM" id="SSF53335">
    <property type="entry name" value="S-adenosyl-L-methionine-dependent methyltransferases"/>
    <property type="match status" value="1"/>
</dbReference>
<reference evidence="1" key="1">
    <citation type="journal article" date="2015" name="Nature">
        <title>Complex archaea that bridge the gap between prokaryotes and eukaryotes.</title>
        <authorList>
            <person name="Spang A."/>
            <person name="Saw J.H."/>
            <person name="Jorgensen S.L."/>
            <person name="Zaremba-Niedzwiedzka K."/>
            <person name="Martijn J."/>
            <person name="Lind A.E."/>
            <person name="van Eijk R."/>
            <person name="Schleper C."/>
            <person name="Guy L."/>
            <person name="Ettema T.J."/>
        </authorList>
    </citation>
    <scope>NUCLEOTIDE SEQUENCE</scope>
</reference>
<comment type="caution">
    <text evidence="1">The sequence shown here is derived from an EMBL/GenBank/DDBJ whole genome shotgun (WGS) entry which is preliminary data.</text>
</comment>